<dbReference type="RefSeq" id="WP_272773291.1">
    <property type="nucleotide sequence ID" value="NZ_JAQQLE010000016.1"/>
</dbReference>
<reference evidence="1 2" key="1">
    <citation type="submission" date="2023-01" db="EMBL/GenBank/DDBJ databases">
        <title>Novel species of the genus Vogesella isolated from rivers.</title>
        <authorList>
            <person name="Lu H."/>
        </authorList>
    </citation>
    <scope>NUCLEOTIDE SEQUENCE [LARGE SCALE GENOMIC DNA]</scope>
    <source>
        <strain evidence="1 2">LYT5W</strain>
    </source>
</reference>
<keyword evidence="2" id="KW-1185">Reference proteome</keyword>
<evidence type="ECO:0000313" key="2">
    <source>
        <dbReference type="Proteomes" id="UP001222030"/>
    </source>
</evidence>
<dbReference type="Proteomes" id="UP001222030">
    <property type="component" value="Unassembled WGS sequence"/>
</dbReference>
<accession>A0ABT5IV87</accession>
<dbReference type="Pfam" id="PF04891">
    <property type="entry name" value="NifQ"/>
    <property type="match status" value="1"/>
</dbReference>
<organism evidence="1 2">
    <name type="scientific">Vogesella margarita</name>
    <dbReference type="NCBI Taxonomy" id="2984199"/>
    <lineage>
        <taxon>Bacteria</taxon>
        <taxon>Pseudomonadati</taxon>
        <taxon>Pseudomonadota</taxon>
        <taxon>Betaproteobacteria</taxon>
        <taxon>Neisseriales</taxon>
        <taxon>Chromobacteriaceae</taxon>
        <taxon>Vogesella</taxon>
    </lineage>
</organism>
<dbReference type="EMBL" id="JAQQLE010000016">
    <property type="protein sequence ID" value="MDC7715504.1"/>
    <property type="molecule type" value="Genomic_DNA"/>
</dbReference>
<evidence type="ECO:0000313" key="1">
    <source>
        <dbReference type="EMBL" id="MDC7715504.1"/>
    </source>
</evidence>
<gene>
    <name evidence="1" type="ORF">PQU96_15415</name>
</gene>
<dbReference type="InterPro" id="IPR006975">
    <property type="entry name" value="NifQ"/>
</dbReference>
<proteinExistence type="predicted"/>
<sequence>MQGHFHSLGEGTVPADRVAHLLRRSLAAVLRGAQDGNLPLFTWTLGLPQAQLLDMLGEIFPELASGLEPLTETQYAHFLKSTPDDFTDLVNMLCVRRSASTHGRLGEWLARVIAAASFGSRHLWQDMGLACREEVDELLASCFLPLYQANAANLKWKRFLFSELGKSKGVVALRPPGCRHCDQFLICFPN</sequence>
<protein>
    <submittedName>
        <fullName evidence="1">Nitrogen fixation protein NifQ</fullName>
    </submittedName>
</protein>
<comment type="caution">
    <text evidence="1">The sequence shown here is derived from an EMBL/GenBank/DDBJ whole genome shotgun (WGS) entry which is preliminary data.</text>
</comment>
<name>A0ABT5IV87_9NEIS</name>